<accession>A0A2M7G977</accession>
<evidence type="ECO:0000313" key="3">
    <source>
        <dbReference type="Proteomes" id="UP000231019"/>
    </source>
</evidence>
<dbReference type="EMBL" id="PFFQ01000012">
    <property type="protein sequence ID" value="PIW18666.1"/>
    <property type="molecule type" value="Genomic_DNA"/>
</dbReference>
<evidence type="ECO:0000313" key="2">
    <source>
        <dbReference type="EMBL" id="PIW18666.1"/>
    </source>
</evidence>
<protein>
    <submittedName>
        <fullName evidence="2">Uncharacterized protein</fullName>
    </submittedName>
</protein>
<proteinExistence type="predicted"/>
<dbReference type="AlphaFoldDB" id="A0A2M7G977"/>
<comment type="caution">
    <text evidence="2">The sequence shown here is derived from an EMBL/GenBank/DDBJ whole genome shotgun (WGS) entry which is preliminary data.</text>
</comment>
<sequence>MDALKLAQLNERRADQEEQMLELVSQILDELELRLIDFSEQAAEKIFKAYPDISGQFDRHRVKQFKREMQETSRDAIGRLIGFLADEDLWLKETPSRRPKESLRQNLKVWEAIQSFPRAMIPILKRYGYPARSSVLEFPYRELELKEVDQLPKPEALKLLTLKYWIALGKFQQTVMDSQRLQQTVAHQSLEEIWQD</sequence>
<dbReference type="Proteomes" id="UP000231019">
    <property type="component" value="Unassembled WGS sequence"/>
</dbReference>
<name>A0A2M7G977_9BACT</name>
<organism evidence="2 3">
    <name type="scientific">bacterium (Candidatus Blackallbacteria) CG17_big_fil_post_rev_8_21_14_2_50_48_46</name>
    <dbReference type="NCBI Taxonomy" id="2014261"/>
    <lineage>
        <taxon>Bacteria</taxon>
        <taxon>Candidatus Blackallbacteria</taxon>
    </lineage>
</organism>
<gene>
    <name evidence="2" type="ORF">COW36_05060</name>
</gene>
<reference evidence="2 3" key="1">
    <citation type="submission" date="2017-09" db="EMBL/GenBank/DDBJ databases">
        <title>Depth-based differentiation of microbial function through sediment-hosted aquifers and enrichment of novel symbionts in the deep terrestrial subsurface.</title>
        <authorList>
            <person name="Probst A.J."/>
            <person name="Ladd B."/>
            <person name="Jarett J.K."/>
            <person name="Geller-Mcgrath D.E."/>
            <person name="Sieber C.M."/>
            <person name="Emerson J.B."/>
            <person name="Anantharaman K."/>
            <person name="Thomas B.C."/>
            <person name="Malmstrom R."/>
            <person name="Stieglmeier M."/>
            <person name="Klingl A."/>
            <person name="Woyke T."/>
            <person name="Ryan C.M."/>
            <person name="Banfield J.F."/>
        </authorList>
    </citation>
    <scope>NUCLEOTIDE SEQUENCE [LARGE SCALE GENOMIC DNA]</scope>
    <source>
        <strain evidence="2">CG17_big_fil_post_rev_8_21_14_2_50_48_46</strain>
    </source>
</reference>
<evidence type="ECO:0000256" key="1">
    <source>
        <dbReference type="SAM" id="Coils"/>
    </source>
</evidence>
<feature type="coiled-coil region" evidence="1">
    <location>
        <begin position="6"/>
        <end position="34"/>
    </location>
</feature>
<keyword evidence="1" id="KW-0175">Coiled coil</keyword>